<proteinExistence type="predicted"/>
<dbReference type="Pfam" id="PF09836">
    <property type="entry name" value="DUF2063"/>
    <property type="match status" value="1"/>
</dbReference>
<keyword evidence="2" id="KW-0238">DNA-binding</keyword>
<evidence type="ECO:0000313" key="3">
    <source>
        <dbReference type="Proteomes" id="UP001230685"/>
    </source>
</evidence>
<feature type="domain" description="Putative DNA-binding" evidence="1">
    <location>
        <begin position="6"/>
        <end position="91"/>
    </location>
</feature>
<dbReference type="RefSeq" id="WP_305172468.1">
    <property type="nucleotide sequence ID" value="NZ_JAUUDS010000002.1"/>
</dbReference>
<protein>
    <submittedName>
        <fullName evidence="2">DNA-binding domain-containing protein</fullName>
    </submittedName>
</protein>
<name>A0ABT9EJ40_9SPHN</name>
<evidence type="ECO:0000259" key="1">
    <source>
        <dbReference type="Pfam" id="PF09836"/>
    </source>
</evidence>
<gene>
    <name evidence="2" type="ORF">Q5H91_06405</name>
</gene>
<dbReference type="Proteomes" id="UP001230685">
    <property type="component" value="Unassembled WGS sequence"/>
</dbReference>
<sequence length="250" mass="27134">MNLLALQRDMRGWLTREDVRAARRIGPHAAPGLRVYQNSYRAQLMACLEASFARTLAWIGHDAFRAAAATHIDATPPSSWTLDAYARDFPATLAGLFVDDPEVAELAALELALEEVFVGPDADPLGVADMADVDWNRVVLRLAPALDLVATHTNAAAIWSALAAGEAPPGACHLDEPEAALVWRQNDRARFRGLDQFEWQALIRARSGMPFAMLCDETARAFGDDAAAMAGGWLGRWIADGLIVGFVEPD</sequence>
<evidence type="ECO:0000313" key="2">
    <source>
        <dbReference type="EMBL" id="MDP1026836.1"/>
    </source>
</evidence>
<dbReference type="GO" id="GO:0003677">
    <property type="term" value="F:DNA binding"/>
    <property type="evidence" value="ECO:0007669"/>
    <property type="project" value="UniProtKB-KW"/>
</dbReference>
<keyword evidence="3" id="KW-1185">Reference proteome</keyword>
<dbReference type="EMBL" id="JAUUDS010000002">
    <property type="protein sequence ID" value="MDP1026836.1"/>
    <property type="molecule type" value="Genomic_DNA"/>
</dbReference>
<dbReference type="PROSITE" id="PS50096">
    <property type="entry name" value="IQ"/>
    <property type="match status" value="1"/>
</dbReference>
<organism evidence="2 3">
    <name type="scientific">Sphingomonas aurea</name>
    <dbReference type="NCBI Taxonomy" id="3063994"/>
    <lineage>
        <taxon>Bacteria</taxon>
        <taxon>Pseudomonadati</taxon>
        <taxon>Pseudomonadota</taxon>
        <taxon>Alphaproteobacteria</taxon>
        <taxon>Sphingomonadales</taxon>
        <taxon>Sphingomonadaceae</taxon>
        <taxon>Sphingomonas</taxon>
    </lineage>
</organism>
<dbReference type="InterPro" id="IPR018640">
    <property type="entry name" value="DUF2063"/>
</dbReference>
<reference evidence="2 3" key="1">
    <citation type="submission" date="2023-07" db="EMBL/GenBank/DDBJ databases">
        <authorList>
            <person name="Kim M.K."/>
        </authorList>
    </citation>
    <scope>NUCLEOTIDE SEQUENCE [LARGE SCALE GENOMIC DNA]</scope>
    <source>
        <strain evidence="2 3">KR1UV-12</strain>
    </source>
</reference>
<accession>A0ABT9EJ40</accession>
<comment type="caution">
    <text evidence="2">The sequence shown here is derived from an EMBL/GenBank/DDBJ whole genome shotgun (WGS) entry which is preliminary data.</text>
</comment>